<dbReference type="Proteomes" id="UP000593594">
    <property type="component" value="Chromosome"/>
</dbReference>
<evidence type="ECO:0000256" key="5">
    <source>
        <dbReference type="ARBA" id="ARBA00023098"/>
    </source>
</evidence>
<dbReference type="InterPro" id="IPR003333">
    <property type="entry name" value="CMAS"/>
</dbReference>
<dbReference type="SUPFAM" id="SSF53335">
    <property type="entry name" value="S-adenosyl-L-methionine-dependent methyltransferases"/>
    <property type="match status" value="1"/>
</dbReference>
<protein>
    <submittedName>
        <fullName evidence="6">Class I SAM-dependent methyltransferase</fullName>
    </submittedName>
</protein>
<keyword evidence="2 6" id="KW-0489">Methyltransferase</keyword>
<dbReference type="PANTHER" id="PTHR43667:SF1">
    <property type="entry name" value="CYCLOPROPANE-FATTY-ACYL-PHOSPHOLIPID SYNTHASE"/>
    <property type="match status" value="1"/>
</dbReference>
<evidence type="ECO:0000313" key="7">
    <source>
        <dbReference type="Proteomes" id="UP000593594"/>
    </source>
</evidence>
<keyword evidence="4" id="KW-0949">S-adenosyl-L-methionine</keyword>
<proteinExistence type="inferred from homology"/>
<dbReference type="GO" id="GO:0008610">
    <property type="term" value="P:lipid biosynthetic process"/>
    <property type="evidence" value="ECO:0007669"/>
    <property type="project" value="InterPro"/>
</dbReference>
<dbReference type="PIRSF" id="PIRSF003085">
    <property type="entry name" value="CMAS"/>
    <property type="match status" value="1"/>
</dbReference>
<evidence type="ECO:0000313" key="6">
    <source>
        <dbReference type="EMBL" id="QPC44685.1"/>
    </source>
</evidence>
<dbReference type="Gene3D" id="3.40.50.150">
    <property type="entry name" value="Vaccinia Virus protein VP39"/>
    <property type="match status" value="1"/>
</dbReference>
<dbReference type="InterPro" id="IPR029063">
    <property type="entry name" value="SAM-dependent_MTases_sf"/>
</dbReference>
<dbReference type="GO" id="GO:0032259">
    <property type="term" value="P:methylation"/>
    <property type="evidence" value="ECO:0007669"/>
    <property type="project" value="UniProtKB-KW"/>
</dbReference>
<keyword evidence="5" id="KW-0443">Lipid metabolism</keyword>
<dbReference type="Pfam" id="PF02353">
    <property type="entry name" value="CMAS"/>
    <property type="match status" value="1"/>
</dbReference>
<keyword evidence="3 6" id="KW-0808">Transferase</keyword>
<evidence type="ECO:0000256" key="4">
    <source>
        <dbReference type="ARBA" id="ARBA00022691"/>
    </source>
</evidence>
<evidence type="ECO:0000256" key="2">
    <source>
        <dbReference type="ARBA" id="ARBA00022603"/>
    </source>
</evidence>
<dbReference type="InterPro" id="IPR050723">
    <property type="entry name" value="CFA/CMAS"/>
</dbReference>
<dbReference type="CDD" id="cd02440">
    <property type="entry name" value="AdoMet_MTases"/>
    <property type="match status" value="1"/>
</dbReference>
<sequence length="418" mass="48005">MFAILNRVLKLIVKTGSLTLIDVDGGRHQYGDGTGTPVTARITDRSVYWKLVVNSNFHLGEAYMDGGFVMEDGSIYDFLELCLSNMERHPAPEWINIPGALRYVTRRLQQFNPKGRSKRNVAHHYDLDGGLYDLFLDRDRQYSCAYFEAPDMSLDAAQLAKKRHLAAKLALKPGQRVLDIGSGWGGLGLYLAKTADVEVVGVTLSEEQYKLSNERAREAGLSDRVDFRLADYRSLKENFDRIVSVGMFEHVGVGHYRTFFNTARRLLADDGVAVVHSIGRSDGPGTTNPWIAKYIFPGGYIPALSEVVPVIERTGLYVTDVEILRLHYAETLRNWRRRFLDNRERAREIYDERFCRMWEFYLAASETAFRYQGMNNFQIQFARNQHALPITRDYMWHEEDRLRSLDSERNRPKSVPAE</sequence>
<gene>
    <name evidence="6" type="ORF">HW532_19455</name>
</gene>
<dbReference type="GO" id="GO:0008168">
    <property type="term" value="F:methyltransferase activity"/>
    <property type="evidence" value="ECO:0007669"/>
    <property type="project" value="UniProtKB-KW"/>
</dbReference>
<name>A0A7S8HDI2_9HYPH</name>
<comment type="similarity">
    <text evidence="1">Belongs to the CFA/CMAS family.</text>
</comment>
<keyword evidence="7" id="KW-1185">Reference proteome</keyword>
<dbReference type="AlphaFoldDB" id="A0A7S8HDI2"/>
<dbReference type="RefSeq" id="WP_213162054.1">
    <property type="nucleotide sequence ID" value="NZ_CP058214.1"/>
</dbReference>
<reference evidence="6 7" key="1">
    <citation type="submission" date="2020-06" db="EMBL/GenBank/DDBJ databases">
        <title>Genome sequence of 2 isolates from Red Sea Mangroves.</title>
        <authorList>
            <person name="Sefrji F."/>
            <person name="Michoud G."/>
            <person name="Merlino G."/>
            <person name="Daffonchio D."/>
        </authorList>
    </citation>
    <scope>NUCLEOTIDE SEQUENCE [LARGE SCALE GENOMIC DNA]</scope>
    <source>
        <strain evidence="6 7">R1DC25</strain>
    </source>
</reference>
<evidence type="ECO:0000256" key="3">
    <source>
        <dbReference type="ARBA" id="ARBA00022679"/>
    </source>
</evidence>
<dbReference type="EMBL" id="CP058214">
    <property type="protein sequence ID" value="QPC44685.1"/>
    <property type="molecule type" value="Genomic_DNA"/>
</dbReference>
<evidence type="ECO:0000256" key="1">
    <source>
        <dbReference type="ARBA" id="ARBA00010815"/>
    </source>
</evidence>
<organism evidence="6 7">
    <name type="scientific">Kaustia mangrovi</name>
    <dbReference type="NCBI Taxonomy" id="2593653"/>
    <lineage>
        <taxon>Bacteria</taxon>
        <taxon>Pseudomonadati</taxon>
        <taxon>Pseudomonadota</taxon>
        <taxon>Alphaproteobacteria</taxon>
        <taxon>Hyphomicrobiales</taxon>
        <taxon>Parvibaculaceae</taxon>
        <taxon>Kaustia</taxon>
    </lineage>
</organism>
<accession>A0A7S8HDI2</accession>
<dbReference type="KEGG" id="kmn:HW532_19455"/>
<dbReference type="PANTHER" id="PTHR43667">
    <property type="entry name" value="CYCLOPROPANE-FATTY-ACYL-PHOSPHOLIPID SYNTHASE"/>
    <property type="match status" value="1"/>
</dbReference>